<name>A0A024U7J6_9STRA</name>
<reference evidence="2" key="1">
    <citation type="submission" date="2013-12" db="EMBL/GenBank/DDBJ databases">
        <title>The Genome Sequence of Aphanomyces invadans NJM9701.</title>
        <authorList>
            <consortium name="The Broad Institute Genomics Platform"/>
            <person name="Russ C."/>
            <person name="Tyler B."/>
            <person name="van West P."/>
            <person name="Dieguez-Uribeondo J."/>
            <person name="Young S.K."/>
            <person name="Zeng Q."/>
            <person name="Gargeya S."/>
            <person name="Fitzgerald M."/>
            <person name="Abouelleil A."/>
            <person name="Alvarado L."/>
            <person name="Chapman S.B."/>
            <person name="Gainer-Dewar J."/>
            <person name="Goldberg J."/>
            <person name="Griggs A."/>
            <person name="Gujja S."/>
            <person name="Hansen M."/>
            <person name="Howarth C."/>
            <person name="Imamovic A."/>
            <person name="Ireland A."/>
            <person name="Larimer J."/>
            <person name="McCowan C."/>
            <person name="Murphy C."/>
            <person name="Pearson M."/>
            <person name="Poon T.W."/>
            <person name="Priest M."/>
            <person name="Roberts A."/>
            <person name="Saif S."/>
            <person name="Shea T."/>
            <person name="Sykes S."/>
            <person name="Wortman J."/>
            <person name="Nusbaum C."/>
            <person name="Birren B."/>
        </authorList>
    </citation>
    <scope>NUCLEOTIDE SEQUENCE [LARGE SCALE GENOMIC DNA]</scope>
    <source>
        <strain evidence="2">NJM9701</strain>
    </source>
</reference>
<dbReference type="Pfam" id="PF07258">
    <property type="entry name" value="COMM_domain"/>
    <property type="match status" value="1"/>
</dbReference>
<evidence type="ECO:0000259" key="1">
    <source>
        <dbReference type="PROSITE" id="PS51269"/>
    </source>
</evidence>
<dbReference type="InterPro" id="IPR037354">
    <property type="entry name" value="Commd2"/>
</dbReference>
<protein>
    <recommendedName>
        <fullName evidence="1">COMM domain-containing protein</fullName>
    </recommendedName>
</protein>
<dbReference type="VEuPathDB" id="FungiDB:H310_05762"/>
<dbReference type="Pfam" id="PF21672">
    <property type="entry name" value="COMM_HN"/>
    <property type="match status" value="1"/>
</dbReference>
<organism evidence="2">
    <name type="scientific">Aphanomyces invadans</name>
    <dbReference type="NCBI Taxonomy" id="157072"/>
    <lineage>
        <taxon>Eukaryota</taxon>
        <taxon>Sar</taxon>
        <taxon>Stramenopiles</taxon>
        <taxon>Oomycota</taxon>
        <taxon>Saprolegniomycetes</taxon>
        <taxon>Saprolegniales</taxon>
        <taxon>Verrucalvaceae</taxon>
        <taxon>Aphanomyces</taxon>
    </lineage>
</organism>
<sequence>MGGLTLDERVLHDAAVVQTIAAQQLEDLCMMLQLNVPSLPTDKKLRRKLSRHASTVGLTAEDMDRAVSGLSTILTEASKNDLSSADLAHSIMSLRLPTTHVDVLTQYYVEYKDQIKAAVAWNPPLGVPAYRSLDWRFDMELGTRTLHHQANPVLTLQITTTANDTAPQLVQCSYSQLHALHDSLKRALKETSTPHGSRMQRYL</sequence>
<dbReference type="GeneID" id="20082812"/>
<dbReference type="AlphaFoldDB" id="A0A024U7J6"/>
<evidence type="ECO:0000313" key="2">
    <source>
        <dbReference type="EMBL" id="ETW02195.1"/>
    </source>
</evidence>
<dbReference type="PANTHER" id="PTHR15857:SF0">
    <property type="entry name" value="COMM DOMAIN-CONTAINING PROTEIN 2"/>
    <property type="match status" value="1"/>
</dbReference>
<dbReference type="RefSeq" id="XP_008868800.1">
    <property type="nucleotide sequence ID" value="XM_008870578.1"/>
</dbReference>
<gene>
    <name evidence="2" type="ORF">H310_05762</name>
</gene>
<accession>A0A024U7J6</accession>
<feature type="domain" description="COMM" evidence="1">
    <location>
        <begin position="129"/>
        <end position="195"/>
    </location>
</feature>
<dbReference type="PROSITE" id="PS51269">
    <property type="entry name" value="COMM"/>
    <property type="match status" value="1"/>
</dbReference>
<dbReference type="STRING" id="157072.A0A024U7J6"/>
<dbReference type="eggNOG" id="ENOG502S2XQ">
    <property type="taxonomic scope" value="Eukaryota"/>
</dbReference>
<proteinExistence type="predicted"/>
<dbReference type="InterPro" id="IPR017920">
    <property type="entry name" value="COMM"/>
</dbReference>
<dbReference type="EMBL" id="KI913961">
    <property type="protein sequence ID" value="ETW02195.1"/>
    <property type="molecule type" value="Genomic_DNA"/>
</dbReference>
<dbReference type="PANTHER" id="PTHR15857">
    <property type="entry name" value="COMM DOMAIN CONTAINING PROTEIN 2"/>
    <property type="match status" value="1"/>
</dbReference>